<organism evidence="1">
    <name type="scientific">uncultured Caudovirales phage</name>
    <dbReference type="NCBI Taxonomy" id="2100421"/>
    <lineage>
        <taxon>Viruses</taxon>
        <taxon>Duplodnaviria</taxon>
        <taxon>Heunggongvirae</taxon>
        <taxon>Uroviricota</taxon>
        <taxon>Caudoviricetes</taxon>
        <taxon>Peduoviridae</taxon>
        <taxon>Maltschvirus</taxon>
        <taxon>Maltschvirus maltsch</taxon>
    </lineage>
</organism>
<evidence type="ECO:0000313" key="1">
    <source>
        <dbReference type="EMBL" id="CAB4164978.1"/>
    </source>
</evidence>
<protein>
    <submittedName>
        <fullName evidence="1">Uncharacterized protein</fullName>
    </submittedName>
</protein>
<dbReference type="EMBL" id="LR796774">
    <property type="protein sequence ID" value="CAB4164978.1"/>
    <property type="molecule type" value="Genomic_DNA"/>
</dbReference>
<reference evidence="1" key="1">
    <citation type="submission" date="2020-04" db="EMBL/GenBank/DDBJ databases">
        <authorList>
            <person name="Chiriac C."/>
            <person name="Salcher M."/>
            <person name="Ghai R."/>
            <person name="Kavagutti S V."/>
        </authorList>
    </citation>
    <scope>NUCLEOTIDE SEQUENCE</scope>
</reference>
<gene>
    <name evidence="1" type="ORF">UFOVP817_21</name>
</gene>
<accession>A0A6J5P700</accession>
<name>A0A6J5P700_9CAUD</name>
<proteinExistence type="predicted"/>
<sequence length="66" mass="7557">MTIDPTDYEPRPADDFAAAMNSLGFFKIIDTLERFTERDSEIWRGINTSEERCNQLGCDFSDLPHG</sequence>